<feature type="compositionally biased region" description="Polar residues" evidence="1">
    <location>
        <begin position="197"/>
        <end position="206"/>
    </location>
</feature>
<evidence type="ECO:0000313" key="3">
    <source>
        <dbReference type="EMBL" id="CAD6335250.1"/>
    </source>
</evidence>
<dbReference type="InterPro" id="IPR045030">
    <property type="entry name" value="LYSM1-4"/>
</dbReference>
<feature type="compositionally biased region" description="Basic and acidic residues" evidence="1">
    <location>
        <begin position="208"/>
        <end position="230"/>
    </location>
</feature>
<keyword evidence="4" id="KW-1185">Reference proteome</keyword>
<protein>
    <recommendedName>
        <fullName evidence="2">LysM domain-containing protein</fullName>
    </recommendedName>
</protein>
<dbReference type="CDD" id="cd00118">
    <property type="entry name" value="LysM"/>
    <property type="match status" value="1"/>
</dbReference>
<feature type="domain" description="LysM" evidence="2">
    <location>
        <begin position="36"/>
        <end position="80"/>
    </location>
</feature>
<dbReference type="SUPFAM" id="SSF54106">
    <property type="entry name" value="LysM domain"/>
    <property type="match status" value="1"/>
</dbReference>
<organism evidence="3 4">
    <name type="scientific">Miscanthus lutarioriparius</name>
    <dbReference type="NCBI Taxonomy" id="422564"/>
    <lineage>
        <taxon>Eukaryota</taxon>
        <taxon>Viridiplantae</taxon>
        <taxon>Streptophyta</taxon>
        <taxon>Embryophyta</taxon>
        <taxon>Tracheophyta</taxon>
        <taxon>Spermatophyta</taxon>
        <taxon>Magnoliopsida</taxon>
        <taxon>Liliopsida</taxon>
        <taxon>Poales</taxon>
        <taxon>Poaceae</taxon>
        <taxon>PACMAD clade</taxon>
        <taxon>Panicoideae</taxon>
        <taxon>Andropogonodae</taxon>
        <taxon>Andropogoneae</taxon>
        <taxon>Saccharinae</taxon>
        <taxon>Miscanthus</taxon>
    </lineage>
</organism>
<sequence>MGISHPLSDEYDALRGAVLSPETTPPSSPLAHRHLLEHEVTRMDTLAGIAIKYGVEISDIKRANSLVTDSQMFAHKTLLIPLPGMPMPSSVNLNASGQRTKRARAPNHRQNRDALDSLDSSKSGQQGASPAMSTLQRYYGLTSQKGNAMDLSTEMSVYHNKGGGFQSNLSETLLNPSAAPGMNGTDRRWNYEAPANTGFSATNVANRTKGDGAPKPKQDGSVRRRQKVEAEPNTTDAQDDFLADPIKAIKSLLPRPISSIRLNMDAGSPYSSQKSGMSFLNGFKSVTEAAMGGLGMWGRTLEMRQRRGSEMRQLNPFCPTSPRSPHSYTGTAHLRPRLPASLPCSFMLIFMENVISCVMVQAPEGEDLNSLQPKDLIMIEEALDKGLTNLNGKLNKMMEDENKLMAFKLENPSLSDMPISISRNLFSHYGGELLPVSL</sequence>
<feature type="region of interest" description="Disordered" evidence="1">
    <location>
        <begin position="89"/>
        <end position="132"/>
    </location>
</feature>
<proteinExistence type="predicted"/>
<feature type="compositionally biased region" description="Polar residues" evidence="1">
    <location>
        <begin position="118"/>
        <end position="132"/>
    </location>
</feature>
<dbReference type="SMART" id="SM00257">
    <property type="entry name" value="LysM"/>
    <property type="match status" value="1"/>
</dbReference>
<dbReference type="Pfam" id="PF01476">
    <property type="entry name" value="LysM"/>
    <property type="match status" value="1"/>
</dbReference>
<dbReference type="PANTHER" id="PTHR20932:SF44">
    <property type="entry name" value="OS06G0729900 PROTEIN"/>
    <property type="match status" value="1"/>
</dbReference>
<gene>
    <name evidence="3" type="ORF">NCGR_LOCUS59348</name>
</gene>
<accession>A0A811S1L0</accession>
<dbReference type="Proteomes" id="UP000604825">
    <property type="component" value="Unassembled WGS sequence"/>
</dbReference>
<comment type="caution">
    <text evidence="3">The sequence shown here is derived from an EMBL/GenBank/DDBJ whole genome shotgun (WGS) entry which is preliminary data.</text>
</comment>
<reference evidence="3" key="1">
    <citation type="submission" date="2020-10" db="EMBL/GenBank/DDBJ databases">
        <authorList>
            <person name="Han B."/>
            <person name="Lu T."/>
            <person name="Zhao Q."/>
            <person name="Huang X."/>
            <person name="Zhao Y."/>
        </authorList>
    </citation>
    <scope>NUCLEOTIDE SEQUENCE</scope>
</reference>
<feature type="region of interest" description="Disordered" evidence="1">
    <location>
        <begin position="197"/>
        <end position="238"/>
    </location>
</feature>
<dbReference type="PROSITE" id="PS51782">
    <property type="entry name" value="LYSM"/>
    <property type="match status" value="1"/>
</dbReference>
<evidence type="ECO:0000256" key="1">
    <source>
        <dbReference type="SAM" id="MobiDB-lite"/>
    </source>
</evidence>
<feature type="compositionally biased region" description="Basic residues" evidence="1">
    <location>
        <begin position="99"/>
        <end position="109"/>
    </location>
</feature>
<evidence type="ECO:0000259" key="2">
    <source>
        <dbReference type="PROSITE" id="PS51782"/>
    </source>
</evidence>
<dbReference type="EMBL" id="CAJGYO010000018">
    <property type="protein sequence ID" value="CAD6335250.1"/>
    <property type="molecule type" value="Genomic_DNA"/>
</dbReference>
<feature type="compositionally biased region" description="Polar residues" evidence="1">
    <location>
        <begin position="89"/>
        <end position="98"/>
    </location>
</feature>
<name>A0A811S1L0_9POAL</name>
<dbReference type="OrthoDB" id="538216at2759"/>
<dbReference type="Gene3D" id="3.10.350.10">
    <property type="entry name" value="LysM domain"/>
    <property type="match status" value="1"/>
</dbReference>
<evidence type="ECO:0000313" key="4">
    <source>
        <dbReference type="Proteomes" id="UP000604825"/>
    </source>
</evidence>
<dbReference type="InterPro" id="IPR018392">
    <property type="entry name" value="LysM"/>
</dbReference>
<dbReference type="InterPro" id="IPR036779">
    <property type="entry name" value="LysM_dom_sf"/>
</dbReference>
<dbReference type="AlphaFoldDB" id="A0A811S1L0"/>
<dbReference type="PANTHER" id="PTHR20932">
    <property type="entry name" value="LYSM AND PUTATIVE PEPTIDOGLYCAN-BINDING DOMAIN-CONTAINING PROTEIN"/>
    <property type="match status" value="1"/>
</dbReference>